<dbReference type="PANTHER" id="PTHR37841:SF1">
    <property type="entry name" value="DUF3298 DOMAIN-CONTAINING PROTEIN"/>
    <property type="match status" value="1"/>
</dbReference>
<comment type="caution">
    <text evidence="2">The sequence shown here is derived from an EMBL/GenBank/DDBJ whole genome shotgun (WGS) entry which is preliminary data.</text>
</comment>
<dbReference type="SUPFAM" id="SSF69360">
    <property type="entry name" value="Cell wall binding repeat"/>
    <property type="match status" value="1"/>
</dbReference>
<evidence type="ECO:0000313" key="3">
    <source>
        <dbReference type="Proteomes" id="UP001225761"/>
    </source>
</evidence>
<feature type="transmembrane region" description="Helical" evidence="1">
    <location>
        <begin position="41"/>
        <end position="59"/>
    </location>
</feature>
<proteinExistence type="predicted"/>
<keyword evidence="1" id="KW-0472">Membrane</keyword>
<gene>
    <name evidence="2" type="ORF">QM481_01610</name>
</gene>
<dbReference type="EMBL" id="JASHIE010000001">
    <property type="protein sequence ID" value="MDI9873204.1"/>
    <property type="molecule type" value="Genomic_DNA"/>
</dbReference>
<organism evidence="2 3">
    <name type="scientific">Flectobacillus rivi</name>
    <dbReference type="NCBI Taxonomy" id="2984209"/>
    <lineage>
        <taxon>Bacteria</taxon>
        <taxon>Pseudomonadati</taxon>
        <taxon>Bacteroidota</taxon>
        <taxon>Cytophagia</taxon>
        <taxon>Cytophagales</taxon>
        <taxon>Flectobacillaceae</taxon>
        <taxon>Flectobacillus</taxon>
    </lineage>
</organism>
<keyword evidence="1" id="KW-0812">Transmembrane</keyword>
<dbReference type="RefSeq" id="WP_283380400.1">
    <property type="nucleotide sequence ID" value="NZ_JASHIE010000001.1"/>
</dbReference>
<protein>
    <submittedName>
        <fullName evidence="2">WG repeat-containing protein</fullName>
    </submittedName>
</protein>
<keyword evidence="3" id="KW-1185">Reference proteome</keyword>
<dbReference type="PANTHER" id="PTHR37841">
    <property type="entry name" value="GLR2918 PROTEIN"/>
    <property type="match status" value="1"/>
</dbReference>
<feature type="transmembrane region" description="Helical" evidence="1">
    <location>
        <begin position="66"/>
        <end position="84"/>
    </location>
</feature>
<keyword evidence="1" id="KW-1133">Transmembrane helix</keyword>
<dbReference type="Proteomes" id="UP001225761">
    <property type="component" value="Unassembled WGS sequence"/>
</dbReference>
<evidence type="ECO:0000313" key="2">
    <source>
        <dbReference type="EMBL" id="MDI9873204.1"/>
    </source>
</evidence>
<dbReference type="Pfam" id="PF14903">
    <property type="entry name" value="WG_beta_rep"/>
    <property type="match status" value="1"/>
</dbReference>
<evidence type="ECO:0000256" key="1">
    <source>
        <dbReference type="SAM" id="Phobius"/>
    </source>
</evidence>
<sequence length="232" mass="26716">MREKNISIALLTIMVYEAIAQLPLLNTSGGADILSEALMEIFVYVHFFALLVIFIVSVLRRKLNKGILIQFLFVLSILVGMFIWNRIQWYRLPKQERDKLLEYEKEQKNALYNVGCENGKLCFQNHKGEIVIPCIYDAGKPFVDDTITCVAIKGKWGYINRTGKTLIPFQFDDADNFYEGLAAVKQDNLWGFINLKGKWVIAPKYEKIIQPFQNGKALGQIKDDTIKINYPR</sequence>
<dbReference type="InterPro" id="IPR032774">
    <property type="entry name" value="WG_beta_rep"/>
</dbReference>
<accession>A0ABT6YXS5</accession>
<reference evidence="2 3" key="1">
    <citation type="submission" date="2023-05" db="EMBL/GenBank/DDBJ databases">
        <title>Novel species of genus Flectobacillus isolated from stream in China.</title>
        <authorList>
            <person name="Lu H."/>
        </authorList>
    </citation>
    <scope>NUCLEOTIDE SEQUENCE [LARGE SCALE GENOMIC DNA]</scope>
    <source>
        <strain evidence="2 3">LFS242W</strain>
    </source>
</reference>
<name>A0ABT6YXS5_9BACT</name>